<sequence length="238" mass="26736">MAKHSKLKDRKHIISEITSIISHQLKSPLSGIKSSLELILAGEVGPLVKQQREYLTLTLNQTEKLITLVKNLLDVSRIDEKRMELTIKYADLVTIVTNVIDELLPLAQAKNSAISFRAGDHIPHIHIDPIKIHQVVYNIIDNAIHYNKGKGSIDVQLVKKGKYILFSCRDQGIGISKKEASKIFTKYFRSKQVMDILTDGTGLGLFISKAIIKKSGGNIWFESKLNKGTVFYFTLPVK</sequence>
<dbReference type="Pfam" id="PF02518">
    <property type="entry name" value="HATPase_c"/>
    <property type="match status" value="1"/>
</dbReference>
<comment type="catalytic activity">
    <reaction evidence="1">
        <text>ATP + protein L-histidine = ADP + protein N-phospho-L-histidine.</text>
        <dbReference type="EC" id="2.7.13.3"/>
    </reaction>
</comment>
<dbReference type="InterPro" id="IPR003661">
    <property type="entry name" value="HisK_dim/P_dom"/>
</dbReference>
<evidence type="ECO:0000313" key="8">
    <source>
        <dbReference type="Proteomes" id="UP000176700"/>
    </source>
</evidence>
<evidence type="ECO:0000256" key="3">
    <source>
        <dbReference type="ARBA" id="ARBA00022553"/>
    </source>
</evidence>
<dbReference type="Proteomes" id="UP000176700">
    <property type="component" value="Unassembled WGS sequence"/>
</dbReference>
<dbReference type="InterPro" id="IPR036097">
    <property type="entry name" value="HisK_dim/P_sf"/>
</dbReference>
<evidence type="ECO:0000259" key="6">
    <source>
        <dbReference type="PROSITE" id="PS50109"/>
    </source>
</evidence>
<dbReference type="InterPro" id="IPR005467">
    <property type="entry name" value="His_kinase_dom"/>
</dbReference>
<comment type="caution">
    <text evidence="7">The sequence shown here is derived from an EMBL/GenBank/DDBJ whole genome shotgun (WGS) entry which is preliminary data.</text>
</comment>
<dbReference type="CDD" id="cd00075">
    <property type="entry name" value="HATPase"/>
    <property type="match status" value="1"/>
</dbReference>
<keyword evidence="5" id="KW-0418">Kinase</keyword>
<evidence type="ECO:0000313" key="7">
    <source>
        <dbReference type="EMBL" id="OGZ42850.1"/>
    </source>
</evidence>
<name>A0A1G2FZ17_9BACT</name>
<dbReference type="InterPro" id="IPR003594">
    <property type="entry name" value="HATPase_dom"/>
</dbReference>
<dbReference type="SMART" id="SM00388">
    <property type="entry name" value="HisKA"/>
    <property type="match status" value="1"/>
</dbReference>
<dbReference type="EC" id="2.7.13.3" evidence="2"/>
<dbReference type="AlphaFoldDB" id="A0A1G2FZ17"/>
<dbReference type="Gene3D" id="3.30.565.10">
    <property type="entry name" value="Histidine kinase-like ATPase, C-terminal domain"/>
    <property type="match status" value="1"/>
</dbReference>
<proteinExistence type="predicted"/>
<evidence type="ECO:0000256" key="5">
    <source>
        <dbReference type="ARBA" id="ARBA00022777"/>
    </source>
</evidence>
<protein>
    <recommendedName>
        <fullName evidence="2">histidine kinase</fullName>
        <ecNumber evidence="2">2.7.13.3</ecNumber>
    </recommendedName>
</protein>
<dbReference type="EMBL" id="MHNI01000012">
    <property type="protein sequence ID" value="OGZ42850.1"/>
    <property type="molecule type" value="Genomic_DNA"/>
</dbReference>
<dbReference type="PANTHER" id="PTHR43547">
    <property type="entry name" value="TWO-COMPONENT HISTIDINE KINASE"/>
    <property type="match status" value="1"/>
</dbReference>
<dbReference type="PROSITE" id="PS50109">
    <property type="entry name" value="HIS_KIN"/>
    <property type="match status" value="1"/>
</dbReference>
<organism evidence="7 8">
    <name type="scientific">Candidatus Ryanbacteria bacterium RIFCSPHIGHO2_01_45_13</name>
    <dbReference type="NCBI Taxonomy" id="1802112"/>
    <lineage>
        <taxon>Bacteria</taxon>
        <taxon>Candidatus Ryaniibacteriota</taxon>
    </lineage>
</organism>
<gene>
    <name evidence="7" type="ORF">A2W41_01865</name>
</gene>
<dbReference type="SUPFAM" id="SSF47384">
    <property type="entry name" value="Homodimeric domain of signal transducing histidine kinase"/>
    <property type="match status" value="1"/>
</dbReference>
<feature type="domain" description="Histidine kinase" evidence="6">
    <location>
        <begin position="20"/>
        <end position="238"/>
    </location>
</feature>
<dbReference type="InterPro" id="IPR004358">
    <property type="entry name" value="Sig_transdc_His_kin-like_C"/>
</dbReference>
<dbReference type="PRINTS" id="PR00344">
    <property type="entry name" value="BCTRLSENSOR"/>
</dbReference>
<reference evidence="7 8" key="1">
    <citation type="journal article" date="2016" name="Nat. Commun.">
        <title>Thousands of microbial genomes shed light on interconnected biogeochemical processes in an aquifer system.</title>
        <authorList>
            <person name="Anantharaman K."/>
            <person name="Brown C.T."/>
            <person name="Hug L.A."/>
            <person name="Sharon I."/>
            <person name="Castelle C.J."/>
            <person name="Probst A.J."/>
            <person name="Thomas B.C."/>
            <person name="Singh A."/>
            <person name="Wilkins M.J."/>
            <person name="Karaoz U."/>
            <person name="Brodie E.L."/>
            <person name="Williams K.H."/>
            <person name="Hubbard S.S."/>
            <person name="Banfield J.F."/>
        </authorList>
    </citation>
    <scope>NUCLEOTIDE SEQUENCE [LARGE SCALE GENOMIC DNA]</scope>
</reference>
<evidence type="ECO:0000256" key="1">
    <source>
        <dbReference type="ARBA" id="ARBA00000085"/>
    </source>
</evidence>
<dbReference type="Gene3D" id="1.10.287.130">
    <property type="match status" value="1"/>
</dbReference>
<dbReference type="GO" id="GO:0000155">
    <property type="term" value="F:phosphorelay sensor kinase activity"/>
    <property type="evidence" value="ECO:0007669"/>
    <property type="project" value="InterPro"/>
</dbReference>
<dbReference type="SUPFAM" id="SSF55874">
    <property type="entry name" value="ATPase domain of HSP90 chaperone/DNA topoisomerase II/histidine kinase"/>
    <property type="match status" value="1"/>
</dbReference>
<dbReference type="FunFam" id="3.30.565.10:FF:000006">
    <property type="entry name" value="Sensor histidine kinase WalK"/>
    <property type="match status" value="1"/>
</dbReference>
<dbReference type="Pfam" id="PF00512">
    <property type="entry name" value="HisKA"/>
    <property type="match status" value="1"/>
</dbReference>
<dbReference type="InterPro" id="IPR036890">
    <property type="entry name" value="HATPase_C_sf"/>
</dbReference>
<keyword evidence="3" id="KW-0597">Phosphoprotein</keyword>
<keyword evidence="4" id="KW-0808">Transferase</keyword>
<accession>A0A1G2FZ17</accession>
<dbReference type="CDD" id="cd00082">
    <property type="entry name" value="HisKA"/>
    <property type="match status" value="1"/>
</dbReference>
<dbReference type="PANTHER" id="PTHR43547:SF2">
    <property type="entry name" value="HYBRID SIGNAL TRANSDUCTION HISTIDINE KINASE C"/>
    <property type="match status" value="1"/>
</dbReference>
<evidence type="ECO:0000256" key="2">
    <source>
        <dbReference type="ARBA" id="ARBA00012438"/>
    </source>
</evidence>
<evidence type="ECO:0000256" key="4">
    <source>
        <dbReference type="ARBA" id="ARBA00022679"/>
    </source>
</evidence>
<dbReference type="SMART" id="SM00387">
    <property type="entry name" value="HATPase_c"/>
    <property type="match status" value="1"/>
</dbReference>